<dbReference type="Gene3D" id="3.40.190.10">
    <property type="entry name" value="Periplasmic binding protein-like II"/>
    <property type="match status" value="2"/>
</dbReference>
<dbReference type="NCBIfam" id="TIGR00212">
    <property type="entry name" value="hemC"/>
    <property type="match status" value="1"/>
</dbReference>
<dbReference type="Proteomes" id="UP000886043">
    <property type="component" value="Unassembled WGS sequence"/>
</dbReference>
<dbReference type="GO" id="GO:0006782">
    <property type="term" value="P:protoporphyrinogen IX biosynthetic process"/>
    <property type="evidence" value="ECO:0007669"/>
    <property type="project" value="UniProtKB-UniRule"/>
</dbReference>
<dbReference type="GO" id="GO:0004418">
    <property type="term" value="F:hydroxymethylbilane synthase activity"/>
    <property type="evidence" value="ECO:0007669"/>
    <property type="project" value="UniProtKB-UniRule"/>
</dbReference>
<dbReference type="PANTHER" id="PTHR11557">
    <property type="entry name" value="PORPHOBILINOGEN DEAMINASE"/>
    <property type="match status" value="1"/>
</dbReference>
<dbReference type="PIRSF" id="PIRSF001438">
    <property type="entry name" value="4pyrrol_synth_OHMeBilane_synth"/>
    <property type="match status" value="1"/>
</dbReference>
<dbReference type="CDD" id="cd13646">
    <property type="entry name" value="PBP2_EcHMBS_like"/>
    <property type="match status" value="1"/>
</dbReference>
<comment type="catalytic activity">
    <reaction evidence="7 8">
        <text>4 porphobilinogen + H2O = hydroxymethylbilane + 4 NH4(+)</text>
        <dbReference type="Rhea" id="RHEA:13185"/>
        <dbReference type="ChEBI" id="CHEBI:15377"/>
        <dbReference type="ChEBI" id="CHEBI:28938"/>
        <dbReference type="ChEBI" id="CHEBI:57845"/>
        <dbReference type="ChEBI" id="CHEBI:58126"/>
        <dbReference type="EC" id="2.5.1.61"/>
    </reaction>
</comment>
<dbReference type="InterPro" id="IPR036803">
    <property type="entry name" value="Porphobilinogen_deaminase_C_sf"/>
</dbReference>
<evidence type="ECO:0000259" key="9">
    <source>
        <dbReference type="Pfam" id="PF01379"/>
    </source>
</evidence>
<evidence type="ECO:0000256" key="7">
    <source>
        <dbReference type="ARBA" id="ARBA00048169"/>
    </source>
</evidence>
<proteinExistence type="inferred from homology"/>
<evidence type="ECO:0000256" key="4">
    <source>
        <dbReference type="ARBA" id="ARBA00011245"/>
    </source>
</evidence>
<dbReference type="FunFam" id="3.40.190.10:FF:000004">
    <property type="entry name" value="Porphobilinogen deaminase"/>
    <property type="match status" value="1"/>
</dbReference>
<dbReference type="Pfam" id="PF03900">
    <property type="entry name" value="Porphobil_deamC"/>
    <property type="match status" value="1"/>
</dbReference>
<dbReference type="Pfam" id="PF01379">
    <property type="entry name" value="Porphobil_deam"/>
    <property type="match status" value="1"/>
</dbReference>
<dbReference type="SUPFAM" id="SSF53850">
    <property type="entry name" value="Periplasmic binding protein-like II"/>
    <property type="match status" value="1"/>
</dbReference>
<evidence type="ECO:0000256" key="3">
    <source>
        <dbReference type="ARBA" id="ARBA00005638"/>
    </source>
</evidence>
<dbReference type="EMBL" id="DRMH01000082">
    <property type="protein sequence ID" value="HFC98102.1"/>
    <property type="molecule type" value="Genomic_DNA"/>
</dbReference>
<evidence type="ECO:0000256" key="2">
    <source>
        <dbReference type="ARBA" id="ARBA00004735"/>
    </source>
</evidence>
<evidence type="ECO:0000256" key="6">
    <source>
        <dbReference type="ARBA" id="ARBA00023244"/>
    </source>
</evidence>
<feature type="domain" description="Porphobilinogen deaminase N-terminal" evidence="9">
    <location>
        <begin position="5"/>
        <end position="211"/>
    </location>
</feature>
<dbReference type="SUPFAM" id="SSF54782">
    <property type="entry name" value="Porphobilinogen deaminase (hydroxymethylbilane synthase), C-terminal domain"/>
    <property type="match status" value="1"/>
</dbReference>
<gene>
    <name evidence="8 11" type="primary">hemC</name>
    <name evidence="11" type="ORF">ENJ40_06565</name>
</gene>
<dbReference type="InterPro" id="IPR000860">
    <property type="entry name" value="HemC"/>
</dbReference>
<dbReference type="HAMAP" id="MF_00260">
    <property type="entry name" value="Porphobil_deam"/>
    <property type="match status" value="1"/>
</dbReference>
<dbReference type="InterPro" id="IPR022419">
    <property type="entry name" value="Porphobilin_deaminase_cofac_BS"/>
</dbReference>
<reference evidence="11" key="1">
    <citation type="journal article" date="2020" name="mSystems">
        <title>Genome- and Community-Level Interaction Insights into Carbon Utilization and Element Cycling Functions of Hydrothermarchaeota in Hydrothermal Sediment.</title>
        <authorList>
            <person name="Zhou Z."/>
            <person name="Liu Y."/>
            <person name="Xu W."/>
            <person name="Pan J."/>
            <person name="Luo Z.H."/>
            <person name="Li M."/>
        </authorList>
    </citation>
    <scope>NUCLEOTIDE SEQUENCE [LARGE SCALE GENOMIC DNA]</scope>
    <source>
        <strain evidence="11">HyVt-483</strain>
    </source>
</reference>
<dbReference type="EC" id="2.5.1.61" evidence="8"/>
<feature type="domain" description="Porphobilinogen deaminase C-terminal" evidence="10">
    <location>
        <begin position="224"/>
        <end position="293"/>
    </location>
</feature>
<dbReference type="Gene3D" id="3.30.160.40">
    <property type="entry name" value="Porphobilinogen deaminase, C-terminal domain"/>
    <property type="match status" value="1"/>
</dbReference>
<dbReference type="GO" id="GO:0005737">
    <property type="term" value="C:cytoplasm"/>
    <property type="evidence" value="ECO:0007669"/>
    <property type="project" value="UniProtKB-UniRule"/>
</dbReference>
<comment type="pathway">
    <text evidence="2">Porphyrin-containing compound metabolism; protoporphyrin-IX biosynthesis; coproporphyrinogen-III from 5-aminolevulinate: step 2/4.</text>
</comment>
<dbReference type="InterPro" id="IPR022417">
    <property type="entry name" value="Porphobilin_deaminase_N"/>
</dbReference>
<evidence type="ECO:0000256" key="5">
    <source>
        <dbReference type="ARBA" id="ARBA00022679"/>
    </source>
</evidence>
<accession>A0A7C3GTB3</accession>
<keyword evidence="6 8" id="KW-0627">Porphyrin biosynthesis</keyword>
<comment type="caution">
    <text evidence="11">The sequence shown here is derived from an EMBL/GenBank/DDBJ whole genome shotgun (WGS) entry which is preliminary data.</text>
</comment>
<dbReference type="PRINTS" id="PR00151">
    <property type="entry name" value="PORPHBDMNASE"/>
</dbReference>
<dbReference type="FunFam" id="3.40.190.10:FF:000005">
    <property type="entry name" value="Porphobilinogen deaminase"/>
    <property type="match status" value="1"/>
</dbReference>
<comment type="subunit">
    <text evidence="4 8">Monomer.</text>
</comment>
<comment type="function">
    <text evidence="1 8">Tetrapolymerization of the monopyrrole PBG into the hydroxymethylbilane pre-uroporphyrinogen in several discrete steps.</text>
</comment>
<comment type="miscellaneous">
    <text evidence="8">The porphobilinogen subunits are added to the dipyrromethane group.</text>
</comment>
<name>A0A7C3GTB3_9BACT</name>
<organism evidence="11">
    <name type="scientific">Thermosulfurimonas dismutans</name>
    <dbReference type="NCBI Taxonomy" id="999894"/>
    <lineage>
        <taxon>Bacteria</taxon>
        <taxon>Pseudomonadati</taxon>
        <taxon>Thermodesulfobacteriota</taxon>
        <taxon>Thermodesulfobacteria</taxon>
        <taxon>Thermodesulfobacteriales</taxon>
        <taxon>Thermodesulfobacteriaceae</taxon>
        <taxon>Thermosulfurimonas</taxon>
    </lineage>
</organism>
<evidence type="ECO:0000313" key="11">
    <source>
        <dbReference type="EMBL" id="HFC98102.1"/>
    </source>
</evidence>
<dbReference type="InterPro" id="IPR022418">
    <property type="entry name" value="Porphobilinogen_deaminase_C"/>
</dbReference>
<evidence type="ECO:0000256" key="1">
    <source>
        <dbReference type="ARBA" id="ARBA00002869"/>
    </source>
</evidence>
<protein>
    <recommendedName>
        <fullName evidence="8">Porphobilinogen deaminase</fullName>
        <shortName evidence="8">PBG</shortName>
        <ecNumber evidence="8">2.5.1.61</ecNumber>
    </recommendedName>
    <alternativeName>
        <fullName evidence="8">Hydroxymethylbilane synthase</fullName>
        <shortName evidence="8">HMBS</shortName>
    </alternativeName>
    <alternativeName>
        <fullName evidence="8">Pre-uroporphyrinogen synthase</fullName>
    </alternativeName>
</protein>
<evidence type="ECO:0000256" key="8">
    <source>
        <dbReference type="HAMAP-Rule" id="MF_00260"/>
    </source>
</evidence>
<dbReference type="PANTHER" id="PTHR11557:SF0">
    <property type="entry name" value="PORPHOBILINOGEN DEAMINASE"/>
    <property type="match status" value="1"/>
</dbReference>
<feature type="modified residue" description="S-(dipyrrolylmethanemethyl)cysteine" evidence="8">
    <location>
        <position position="240"/>
    </location>
</feature>
<dbReference type="AlphaFoldDB" id="A0A7C3GTB3"/>
<comment type="similarity">
    <text evidence="3 8">Belongs to the HMBS family.</text>
</comment>
<sequence length="306" mass="33962">MKKILRVGTRGSKLALAQTGWVITQIRKRFPDLAVDTVIIKTKGDKITDVPLARIGGKGLFVKEIEEALLREEIDLAIHSLKDVPSELPRGLELVAFPEREDPRDALIGSGVKSILDLPRGARVGTSSLRRQAQLRRLRPDLQILPLRGNVDTRLRKLQEGQYEAILLAEAGLRRLGISVKRVSLSTEEMLPAVGQGILALEIRSDDVETREIVSFLHHPETAFCAQAERAFLRRMEGGCQVPLAAHARLSDGQLHLEGFIADPEGRRFYREGLTGSPQEAEDLGFRLAEILLSRGGREILEELLS</sequence>
<evidence type="ECO:0000259" key="10">
    <source>
        <dbReference type="Pfam" id="PF03900"/>
    </source>
</evidence>
<dbReference type="PROSITE" id="PS00533">
    <property type="entry name" value="PORPHOBILINOGEN_DEAM"/>
    <property type="match status" value="1"/>
</dbReference>
<keyword evidence="5 8" id="KW-0808">Transferase</keyword>
<comment type="cofactor">
    <cofactor evidence="8">
        <name>dipyrromethane</name>
        <dbReference type="ChEBI" id="CHEBI:60342"/>
    </cofactor>
    <text evidence="8">Binds 1 dipyrromethane group covalently.</text>
</comment>
<dbReference type="FunFam" id="3.30.160.40:FF:000002">
    <property type="entry name" value="Porphobilinogen deaminase"/>
    <property type="match status" value="1"/>
</dbReference>